<feature type="domain" description="Serine aminopeptidase S33" evidence="5">
    <location>
        <begin position="26"/>
        <end position="260"/>
    </location>
</feature>
<dbReference type="PRINTS" id="PR00111">
    <property type="entry name" value="ABHYDROLASE"/>
</dbReference>
<dbReference type="Pfam" id="PF12146">
    <property type="entry name" value="Hydrolase_4"/>
    <property type="match status" value="1"/>
</dbReference>
<name>A0A177Y8P1_9NOCA</name>
<dbReference type="Gene3D" id="3.40.50.1820">
    <property type="entry name" value="alpha/beta hydrolase"/>
    <property type="match status" value="1"/>
</dbReference>
<dbReference type="SUPFAM" id="SSF53474">
    <property type="entry name" value="alpha/beta-Hydrolases"/>
    <property type="match status" value="1"/>
</dbReference>
<organism evidence="6 7">
    <name type="scientific">Rhodococcoides kyotonense</name>
    <dbReference type="NCBI Taxonomy" id="398843"/>
    <lineage>
        <taxon>Bacteria</taxon>
        <taxon>Bacillati</taxon>
        <taxon>Actinomycetota</taxon>
        <taxon>Actinomycetes</taxon>
        <taxon>Mycobacteriales</taxon>
        <taxon>Nocardiaceae</taxon>
        <taxon>Rhodococcoides</taxon>
    </lineage>
</organism>
<protein>
    <recommendedName>
        <fullName evidence="4">Monoacylglycerol lipase</fullName>
        <ecNumber evidence="3">3.1.1.23</ecNumber>
    </recommendedName>
</protein>
<evidence type="ECO:0000256" key="3">
    <source>
        <dbReference type="ARBA" id="ARBA00013254"/>
    </source>
</evidence>
<dbReference type="Proteomes" id="UP000077519">
    <property type="component" value="Unassembled WGS sequence"/>
</dbReference>
<accession>A0A177Y8P1</accession>
<dbReference type="EMBL" id="LVHI01000038">
    <property type="protein sequence ID" value="OAK51579.1"/>
    <property type="molecule type" value="Genomic_DNA"/>
</dbReference>
<dbReference type="RefSeq" id="WP_068430909.1">
    <property type="nucleotide sequence ID" value="NZ_LVHI01000038.1"/>
</dbReference>
<evidence type="ECO:0000256" key="4">
    <source>
        <dbReference type="ARBA" id="ARBA00071261"/>
    </source>
</evidence>
<comment type="catalytic activity">
    <reaction evidence="1">
        <text>Hydrolyzes glycerol monoesters of long-chain fatty acids.</text>
        <dbReference type="EC" id="3.1.1.23"/>
    </reaction>
</comment>
<dbReference type="AlphaFoldDB" id="A0A177Y8P1"/>
<evidence type="ECO:0000259" key="5">
    <source>
        <dbReference type="Pfam" id="PF12146"/>
    </source>
</evidence>
<evidence type="ECO:0000313" key="6">
    <source>
        <dbReference type="EMBL" id="OAK51579.1"/>
    </source>
</evidence>
<evidence type="ECO:0000256" key="2">
    <source>
        <dbReference type="ARBA" id="ARBA00008645"/>
    </source>
</evidence>
<evidence type="ECO:0000313" key="7">
    <source>
        <dbReference type="Proteomes" id="UP000077519"/>
    </source>
</evidence>
<dbReference type="PANTHER" id="PTHR11614">
    <property type="entry name" value="PHOSPHOLIPASE-RELATED"/>
    <property type="match status" value="1"/>
</dbReference>
<dbReference type="InterPro" id="IPR022742">
    <property type="entry name" value="Hydrolase_4"/>
</dbReference>
<proteinExistence type="inferred from homology"/>
<dbReference type="GO" id="GO:0047372">
    <property type="term" value="F:monoacylglycerol lipase activity"/>
    <property type="evidence" value="ECO:0007669"/>
    <property type="project" value="UniProtKB-EC"/>
</dbReference>
<comment type="similarity">
    <text evidence="2">Belongs to the AB hydrolase superfamily.</text>
</comment>
<dbReference type="InterPro" id="IPR051044">
    <property type="entry name" value="MAG_DAG_Lipase"/>
</dbReference>
<keyword evidence="7" id="KW-1185">Reference proteome</keyword>
<keyword evidence="6" id="KW-0378">Hydrolase</keyword>
<evidence type="ECO:0000256" key="1">
    <source>
        <dbReference type="ARBA" id="ARBA00001613"/>
    </source>
</evidence>
<reference evidence="6 7" key="1">
    <citation type="submission" date="2016-03" db="EMBL/GenBank/DDBJ databases">
        <title>Genome sequence of Rhodococcus kyotonensis KB10.</title>
        <authorList>
            <person name="Jeong H."/>
            <person name="Hong C.E."/>
            <person name="Jo S.H."/>
            <person name="Park J.M."/>
        </authorList>
    </citation>
    <scope>NUCLEOTIDE SEQUENCE [LARGE SCALE GENOMIC DNA]</scope>
    <source>
        <strain evidence="6 7">KB10</strain>
    </source>
</reference>
<dbReference type="FunFam" id="3.40.50.1820:FF:000117">
    <property type="entry name" value="Monoglyceride lipase, putative"/>
    <property type="match status" value="1"/>
</dbReference>
<dbReference type="EC" id="3.1.1.23" evidence="3"/>
<sequence length="276" mass="29973">MKTSESTFTGVHGTRIVYDVHTPDNATGFLVLSHGLGEHAGRYREVVERLTQLGLTVYTIDHRGHGRSGGKRLELKSWSDYITDLHELFRIARAEHPDEKAFLLGHSMGGAIALSYALEYQAELDALMLSGPFAVVGDDTPKILITIGKVLGKIAPRVPVQTLDSADVSRDPAVVAAYDADPLVHHGKIPAGVAGGLVGATESFPTRLPTLTLPVLVQHGSEDKLADVAGSRMIAEKAGSKDLTIEIYDGLYHEIFNEPERQQVLDDLVAWLKPRL</sequence>
<dbReference type="InterPro" id="IPR000073">
    <property type="entry name" value="AB_hydrolase_1"/>
</dbReference>
<dbReference type="InterPro" id="IPR029058">
    <property type="entry name" value="AB_hydrolase_fold"/>
</dbReference>
<comment type="caution">
    <text evidence="6">The sequence shown here is derived from an EMBL/GenBank/DDBJ whole genome shotgun (WGS) entry which is preliminary data.</text>
</comment>
<gene>
    <name evidence="6" type="ORF">A3K89_11695</name>
</gene>